<sequence>MLTTVHEPEIVDSHSIDYQTKEYVKKPDAVLDYNFNMRLIDKSDAMISSVECARKNLKWYRKLFFHLLDMTTQRSHFASRGHRQERNVRGFYPAAVP</sequence>
<protein>
    <submittedName>
        <fullName evidence="2">PiggyBac transposable element-derived protein 4</fullName>
    </submittedName>
</protein>
<comment type="caution">
    <text evidence="2">The sequence shown here is derived from an EMBL/GenBank/DDBJ whole genome shotgun (WGS) entry which is preliminary data.</text>
</comment>
<keyword evidence="3" id="KW-1185">Reference proteome</keyword>
<dbReference type="OrthoDB" id="6370318at2759"/>
<dbReference type="Pfam" id="PF13843">
    <property type="entry name" value="DDE_Tnp_1_7"/>
    <property type="match status" value="1"/>
</dbReference>
<accession>A0A5B7KMP4</accession>
<dbReference type="InterPro" id="IPR029526">
    <property type="entry name" value="PGBD"/>
</dbReference>
<dbReference type="EMBL" id="VSRR010152292">
    <property type="protein sequence ID" value="MPD06648.1"/>
    <property type="molecule type" value="Genomic_DNA"/>
</dbReference>
<reference evidence="2 3" key="1">
    <citation type="submission" date="2019-05" db="EMBL/GenBank/DDBJ databases">
        <title>Another draft genome of Portunus trituberculatus and its Hox gene families provides insights of decapod evolution.</title>
        <authorList>
            <person name="Jeong J.-H."/>
            <person name="Song I."/>
            <person name="Kim S."/>
            <person name="Choi T."/>
            <person name="Kim D."/>
            <person name="Ryu S."/>
            <person name="Kim W."/>
        </authorList>
    </citation>
    <scope>NUCLEOTIDE SEQUENCE [LARGE SCALE GENOMIC DNA]</scope>
    <source>
        <tissue evidence="2">Muscle</tissue>
    </source>
</reference>
<evidence type="ECO:0000313" key="2">
    <source>
        <dbReference type="EMBL" id="MPD06648.1"/>
    </source>
</evidence>
<dbReference type="AlphaFoldDB" id="A0A5B7KMP4"/>
<feature type="domain" description="PiggyBac transposable element-derived protein" evidence="1">
    <location>
        <begin position="1"/>
        <end position="73"/>
    </location>
</feature>
<name>A0A5B7KMP4_PORTR</name>
<evidence type="ECO:0000313" key="3">
    <source>
        <dbReference type="Proteomes" id="UP000324222"/>
    </source>
</evidence>
<dbReference type="Proteomes" id="UP000324222">
    <property type="component" value="Unassembled WGS sequence"/>
</dbReference>
<proteinExistence type="predicted"/>
<evidence type="ECO:0000259" key="1">
    <source>
        <dbReference type="Pfam" id="PF13843"/>
    </source>
</evidence>
<gene>
    <name evidence="2" type="primary">PGBD4_2</name>
    <name evidence="2" type="ORF">E2C01_102471</name>
</gene>
<organism evidence="2 3">
    <name type="scientific">Portunus trituberculatus</name>
    <name type="common">Swimming crab</name>
    <name type="synonym">Neptunus trituberculatus</name>
    <dbReference type="NCBI Taxonomy" id="210409"/>
    <lineage>
        <taxon>Eukaryota</taxon>
        <taxon>Metazoa</taxon>
        <taxon>Ecdysozoa</taxon>
        <taxon>Arthropoda</taxon>
        <taxon>Crustacea</taxon>
        <taxon>Multicrustacea</taxon>
        <taxon>Malacostraca</taxon>
        <taxon>Eumalacostraca</taxon>
        <taxon>Eucarida</taxon>
        <taxon>Decapoda</taxon>
        <taxon>Pleocyemata</taxon>
        <taxon>Brachyura</taxon>
        <taxon>Eubrachyura</taxon>
        <taxon>Portunoidea</taxon>
        <taxon>Portunidae</taxon>
        <taxon>Portuninae</taxon>
        <taxon>Portunus</taxon>
    </lineage>
</organism>